<dbReference type="PROSITE" id="PS50011">
    <property type="entry name" value="PROTEIN_KINASE_DOM"/>
    <property type="match status" value="1"/>
</dbReference>
<evidence type="ECO:0000259" key="12">
    <source>
        <dbReference type="PROSITE" id="PS50011"/>
    </source>
</evidence>
<reference evidence="13" key="1">
    <citation type="submission" date="2021-02" db="EMBL/GenBank/DDBJ databases">
        <title>First Annotated Genome of the Yellow-green Alga Tribonema minus.</title>
        <authorList>
            <person name="Mahan K.M."/>
        </authorList>
    </citation>
    <scope>NUCLEOTIDE SEQUENCE</scope>
    <source>
        <strain evidence="13">UTEX B ZZ1240</strain>
    </source>
</reference>
<protein>
    <recommendedName>
        <fullName evidence="2">non-specific serine/threonine protein kinase</fullName>
        <ecNumber evidence="2">2.7.11.1</ecNumber>
    </recommendedName>
</protein>
<feature type="domain" description="Protein kinase" evidence="12">
    <location>
        <begin position="38"/>
        <end position="297"/>
    </location>
</feature>
<evidence type="ECO:0000256" key="4">
    <source>
        <dbReference type="ARBA" id="ARBA00022679"/>
    </source>
</evidence>
<dbReference type="Pfam" id="PF00069">
    <property type="entry name" value="Pkinase"/>
    <property type="match status" value="1"/>
</dbReference>
<keyword evidence="5 10" id="KW-0547">Nucleotide-binding</keyword>
<gene>
    <name evidence="13" type="ORF">JKP88DRAFT_160030</name>
</gene>
<comment type="caution">
    <text evidence="13">The sequence shown here is derived from an EMBL/GenBank/DDBJ whole genome shotgun (WGS) entry which is preliminary data.</text>
</comment>
<comment type="catalytic activity">
    <reaction evidence="8">
        <text>L-threonyl-[protein] + ATP = O-phospho-L-threonyl-[protein] + ADP + H(+)</text>
        <dbReference type="Rhea" id="RHEA:46608"/>
        <dbReference type="Rhea" id="RHEA-COMP:11060"/>
        <dbReference type="Rhea" id="RHEA-COMP:11605"/>
        <dbReference type="ChEBI" id="CHEBI:15378"/>
        <dbReference type="ChEBI" id="CHEBI:30013"/>
        <dbReference type="ChEBI" id="CHEBI:30616"/>
        <dbReference type="ChEBI" id="CHEBI:61977"/>
        <dbReference type="ChEBI" id="CHEBI:456216"/>
        <dbReference type="EC" id="2.7.11.1"/>
    </reaction>
</comment>
<dbReference type="EMBL" id="JAFCMP010000013">
    <property type="protein sequence ID" value="KAG5191840.1"/>
    <property type="molecule type" value="Genomic_DNA"/>
</dbReference>
<dbReference type="InterPro" id="IPR011009">
    <property type="entry name" value="Kinase-like_dom_sf"/>
</dbReference>
<evidence type="ECO:0000256" key="6">
    <source>
        <dbReference type="ARBA" id="ARBA00022777"/>
    </source>
</evidence>
<dbReference type="InterPro" id="IPR051131">
    <property type="entry name" value="NEK_Ser/Thr_kinase_NIMA"/>
</dbReference>
<keyword evidence="6 13" id="KW-0418">Kinase</keyword>
<evidence type="ECO:0000256" key="1">
    <source>
        <dbReference type="ARBA" id="ARBA00010886"/>
    </source>
</evidence>
<evidence type="ECO:0000256" key="8">
    <source>
        <dbReference type="ARBA" id="ARBA00047899"/>
    </source>
</evidence>
<dbReference type="InterPro" id="IPR000719">
    <property type="entry name" value="Prot_kinase_dom"/>
</dbReference>
<dbReference type="Gene3D" id="1.10.510.10">
    <property type="entry name" value="Transferase(Phosphotransferase) domain 1"/>
    <property type="match status" value="1"/>
</dbReference>
<keyword evidence="7 10" id="KW-0067">ATP-binding</keyword>
<dbReference type="InterPro" id="IPR017441">
    <property type="entry name" value="Protein_kinase_ATP_BS"/>
</dbReference>
<dbReference type="EC" id="2.7.11.1" evidence="2"/>
<evidence type="ECO:0000256" key="5">
    <source>
        <dbReference type="ARBA" id="ARBA00022741"/>
    </source>
</evidence>
<dbReference type="InterPro" id="IPR008271">
    <property type="entry name" value="Ser/Thr_kinase_AS"/>
</dbReference>
<comment type="similarity">
    <text evidence="1">Belongs to the protein kinase superfamily. NEK Ser/Thr protein kinase family. NIMA subfamily.</text>
</comment>
<dbReference type="SMART" id="SM00220">
    <property type="entry name" value="S_TKc"/>
    <property type="match status" value="1"/>
</dbReference>
<keyword evidence="14" id="KW-1185">Reference proteome</keyword>
<dbReference type="PROSITE" id="PS00107">
    <property type="entry name" value="PROTEIN_KINASE_ATP"/>
    <property type="match status" value="1"/>
</dbReference>
<dbReference type="PANTHER" id="PTHR44899">
    <property type="entry name" value="CAMK FAMILY PROTEIN KINASE"/>
    <property type="match status" value="1"/>
</dbReference>
<evidence type="ECO:0000256" key="10">
    <source>
        <dbReference type="PROSITE-ProRule" id="PRU10141"/>
    </source>
</evidence>
<evidence type="ECO:0000256" key="7">
    <source>
        <dbReference type="ARBA" id="ARBA00022840"/>
    </source>
</evidence>
<feature type="binding site" evidence="10">
    <location>
        <position position="67"/>
    </location>
    <ligand>
        <name>ATP</name>
        <dbReference type="ChEBI" id="CHEBI:30616"/>
    </ligand>
</feature>
<evidence type="ECO:0000256" key="3">
    <source>
        <dbReference type="ARBA" id="ARBA00022527"/>
    </source>
</evidence>
<dbReference type="SUPFAM" id="SSF56112">
    <property type="entry name" value="Protein kinase-like (PK-like)"/>
    <property type="match status" value="1"/>
</dbReference>
<keyword evidence="3 11" id="KW-0723">Serine/threonine-protein kinase</keyword>
<accession>A0A835ZIF0</accession>
<dbReference type="GO" id="GO:0005524">
    <property type="term" value="F:ATP binding"/>
    <property type="evidence" value="ECO:0007669"/>
    <property type="project" value="UniProtKB-UniRule"/>
</dbReference>
<sequence length="309" mass="34747">MALCVCSRDDRGRPGLIDPHRFSASQGYDDSDDRIGLYDILKPIGKGKFAIVYRASRVSDGETVALKKISIDSMDAKNRKKVLKEVRLLQSLNHPNIISYLDSFLSGNELVIVFEWAAAGDLKRQVRKAQERGVYFEERVVWKYFAQICAGIQHMHARRVMHRDLKPANIFLTLEGQIKVGDLGLGRALSEDTLEAHSKVGTPLYMSPEVLRGGGYDWKSDIWSLGCILYELAMLRSPFKGEGLNLYSLFQKISQGDYAPLPTHYSEDLRQLAYAMISTEPVRRPDVEAVCLVADRMREATARGGQVCC</sequence>
<dbReference type="Proteomes" id="UP000664859">
    <property type="component" value="Unassembled WGS sequence"/>
</dbReference>
<dbReference type="PANTHER" id="PTHR44899:SF6">
    <property type="entry name" value="SERINE_THREONINE PROTEIN KINASE"/>
    <property type="match status" value="1"/>
</dbReference>
<evidence type="ECO:0000256" key="2">
    <source>
        <dbReference type="ARBA" id="ARBA00012513"/>
    </source>
</evidence>
<dbReference type="PROSITE" id="PS00108">
    <property type="entry name" value="PROTEIN_KINASE_ST"/>
    <property type="match status" value="1"/>
</dbReference>
<name>A0A835ZIF0_9STRA</name>
<comment type="catalytic activity">
    <reaction evidence="9">
        <text>L-seryl-[protein] + ATP = O-phospho-L-seryl-[protein] + ADP + H(+)</text>
        <dbReference type="Rhea" id="RHEA:17989"/>
        <dbReference type="Rhea" id="RHEA-COMP:9863"/>
        <dbReference type="Rhea" id="RHEA-COMP:11604"/>
        <dbReference type="ChEBI" id="CHEBI:15378"/>
        <dbReference type="ChEBI" id="CHEBI:29999"/>
        <dbReference type="ChEBI" id="CHEBI:30616"/>
        <dbReference type="ChEBI" id="CHEBI:83421"/>
        <dbReference type="ChEBI" id="CHEBI:456216"/>
        <dbReference type="EC" id="2.7.11.1"/>
    </reaction>
</comment>
<dbReference type="AlphaFoldDB" id="A0A835ZIF0"/>
<evidence type="ECO:0000256" key="11">
    <source>
        <dbReference type="RuleBase" id="RU000304"/>
    </source>
</evidence>
<proteinExistence type="inferred from homology"/>
<dbReference type="GO" id="GO:0004674">
    <property type="term" value="F:protein serine/threonine kinase activity"/>
    <property type="evidence" value="ECO:0007669"/>
    <property type="project" value="UniProtKB-KW"/>
</dbReference>
<keyword evidence="4" id="KW-0808">Transferase</keyword>
<dbReference type="FunFam" id="3.30.200.20:FF:000097">
    <property type="entry name" value="Probable serine/threonine-protein kinase nek1"/>
    <property type="match status" value="1"/>
</dbReference>
<evidence type="ECO:0000256" key="9">
    <source>
        <dbReference type="ARBA" id="ARBA00048679"/>
    </source>
</evidence>
<evidence type="ECO:0000313" key="14">
    <source>
        <dbReference type="Proteomes" id="UP000664859"/>
    </source>
</evidence>
<dbReference type="OrthoDB" id="248923at2759"/>
<organism evidence="13 14">
    <name type="scientific">Tribonema minus</name>
    <dbReference type="NCBI Taxonomy" id="303371"/>
    <lineage>
        <taxon>Eukaryota</taxon>
        <taxon>Sar</taxon>
        <taxon>Stramenopiles</taxon>
        <taxon>Ochrophyta</taxon>
        <taxon>PX clade</taxon>
        <taxon>Xanthophyceae</taxon>
        <taxon>Tribonematales</taxon>
        <taxon>Tribonemataceae</taxon>
        <taxon>Tribonema</taxon>
    </lineage>
</organism>
<evidence type="ECO:0000313" key="13">
    <source>
        <dbReference type="EMBL" id="KAG5191840.1"/>
    </source>
</evidence>